<dbReference type="OrthoDB" id="1939598at2759"/>
<keyword evidence="5" id="KW-0539">Nucleus</keyword>
<dbReference type="CDD" id="cd14705">
    <property type="entry name" value="bZIP_Zip1"/>
    <property type="match status" value="1"/>
</dbReference>
<feature type="region of interest" description="Disordered" evidence="6">
    <location>
        <begin position="89"/>
        <end position="205"/>
    </location>
</feature>
<dbReference type="EMBL" id="KN831769">
    <property type="protein sequence ID" value="KIM48330.1"/>
    <property type="molecule type" value="Genomic_DNA"/>
</dbReference>
<protein>
    <recommendedName>
        <fullName evidence="7">BZIP domain-containing protein</fullName>
    </recommendedName>
</protein>
<dbReference type="GO" id="GO:0000977">
    <property type="term" value="F:RNA polymerase II transcription regulatory region sequence-specific DNA binding"/>
    <property type="evidence" value="ECO:0007669"/>
    <property type="project" value="TreeGrafter"/>
</dbReference>
<dbReference type="PANTHER" id="PTHR13044">
    <property type="entry name" value="ACTIVATING TRANSCRIPTION FACTOR ATF 4/5"/>
    <property type="match status" value="1"/>
</dbReference>
<evidence type="ECO:0000313" key="9">
    <source>
        <dbReference type="Proteomes" id="UP000053424"/>
    </source>
</evidence>
<dbReference type="PROSITE" id="PS00036">
    <property type="entry name" value="BZIP_BASIC"/>
    <property type="match status" value="1"/>
</dbReference>
<dbReference type="HOGENOM" id="CLU_066076_0_0_1"/>
<evidence type="ECO:0000256" key="2">
    <source>
        <dbReference type="ARBA" id="ARBA00023015"/>
    </source>
</evidence>
<keyword evidence="9" id="KW-1185">Reference proteome</keyword>
<feature type="compositionally biased region" description="Basic and acidic residues" evidence="6">
    <location>
        <begin position="169"/>
        <end position="180"/>
    </location>
</feature>
<comment type="subcellular location">
    <subcellularLocation>
        <location evidence="1">Nucleus</location>
    </subcellularLocation>
</comment>
<keyword evidence="2" id="KW-0805">Transcription regulation</keyword>
<dbReference type="InterPro" id="IPR004827">
    <property type="entry name" value="bZIP"/>
</dbReference>
<feature type="domain" description="BZIP" evidence="7">
    <location>
        <begin position="179"/>
        <end position="193"/>
    </location>
</feature>
<dbReference type="STRING" id="686832.A0A0C3CHW2"/>
<keyword evidence="3" id="KW-0238">DNA-binding</keyword>
<evidence type="ECO:0000259" key="7">
    <source>
        <dbReference type="PROSITE" id="PS00036"/>
    </source>
</evidence>
<name>A0A0C3CHW2_HEBCY</name>
<evidence type="ECO:0000313" key="8">
    <source>
        <dbReference type="EMBL" id="KIM48330.1"/>
    </source>
</evidence>
<accession>A0A0C3CHW2</accession>
<evidence type="ECO:0000256" key="6">
    <source>
        <dbReference type="SAM" id="MobiDB-lite"/>
    </source>
</evidence>
<proteinExistence type="predicted"/>
<dbReference type="Proteomes" id="UP000053424">
    <property type="component" value="Unassembled WGS sequence"/>
</dbReference>
<gene>
    <name evidence="8" type="ORF">M413DRAFT_7311</name>
</gene>
<evidence type="ECO:0000256" key="4">
    <source>
        <dbReference type="ARBA" id="ARBA00023163"/>
    </source>
</evidence>
<keyword evidence="4" id="KW-0804">Transcription</keyword>
<feature type="compositionally biased region" description="Polar residues" evidence="6">
    <location>
        <begin position="141"/>
        <end position="165"/>
    </location>
</feature>
<dbReference type="AlphaFoldDB" id="A0A0C3CHW2"/>
<dbReference type="Gene3D" id="1.20.5.170">
    <property type="match status" value="1"/>
</dbReference>
<dbReference type="GO" id="GO:0001228">
    <property type="term" value="F:DNA-binding transcription activator activity, RNA polymerase II-specific"/>
    <property type="evidence" value="ECO:0007669"/>
    <property type="project" value="TreeGrafter"/>
</dbReference>
<dbReference type="GO" id="GO:0005634">
    <property type="term" value="C:nucleus"/>
    <property type="evidence" value="ECO:0007669"/>
    <property type="project" value="UniProtKB-SubCell"/>
</dbReference>
<organism evidence="8 9">
    <name type="scientific">Hebeloma cylindrosporum</name>
    <dbReference type="NCBI Taxonomy" id="76867"/>
    <lineage>
        <taxon>Eukaryota</taxon>
        <taxon>Fungi</taxon>
        <taxon>Dikarya</taxon>
        <taxon>Basidiomycota</taxon>
        <taxon>Agaricomycotina</taxon>
        <taxon>Agaricomycetes</taxon>
        <taxon>Agaricomycetidae</taxon>
        <taxon>Agaricales</taxon>
        <taxon>Agaricineae</taxon>
        <taxon>Hymenogastraceae</taxon>
        <taxon>Hebeloma</taxon>
    </lineage>
</organism>
<feature type="compositionally biased region" description="Polar residues" evidence="6">
    <location>
        <begin position="10"/>
        <end position="24"/>
    </location>
</feature>
<feature type="compositionally biased region" description="Polar residues" evidence="6">
    <location>
        <begin position="109"/>
        <end position="129"/>
    </location>
</feature>
<evidence type="ECO:0000256" key="1">
    <source>
        <dbReference type="ARBA" id="ARBA00004123"/>
    </source>
</evidence>
<reference evidence="9" key="2">
    <citation type="submission" date="2015-01" db="EMBL/GenBank/DDBJ databases">
        <title>Evolutionary Origins and Diversification of the Mycorrhizal Mutualists.</title>
        <authorList>
            <consortium name="DOE Joint Genome Institute"/>
            <consortium name="Mycorrhizal Genomics Consortium"/>
            <person name="Kohler A."/>
            <person name="Kuo A."/>
            <person name="Nagy L.G."/>
            <person name="Floudas D."/>
            <person name="Copeland A."/>
            <person name="Barry K.W."/>
            <person name="Cichocki N."/>
            <person name="Veneault-Fourrey C."/>
            <person name="LaButti K."/>
            <person name="Lindquist E.A."/>
            <person name="Lipzen A."/>
            <person name="Lundell T."/>
            <person name="Morin E."/>
            <person name="Murat C."/>
            <person name="Riley R."/>
            <person name="Ohm R."/>
            <person name="Sun H."/>
            <person name="Tunlid A."/>
            <person name="Henrissat B."/>
            <person name="Grigoriev I.V."/>
            <person name="Hibbett D.S."/>
            <person name="Martin F."/>
        </authorList>
    </citation>
    <scope>NUCLEOTIDE SEQUENCE [LARGE SCALE GENOMIC DNA]</scope>
    <source>
        <strain evidence="9">h7</strain>
    </source>
</reference>
<dbReference type="PANTHER" id="PTHR13044:SF14">
    <property type="entry name" value="CRYPTOCEPHAL, ISOFORM A"/>
    <property type="match status" value="1"/>
</dbReference>
<feature type="region of interest" description="Disordered" evidence="6">
    <location>
        <begin position="1"/>
        <end position="40"/>
    </location>
</feature>
<reference evidence="8 9" key="1">
    <citation type="submission" date="2014-04" db="EMBL/GenBank/DDBJ databases">
        <authorList>
            <consortium name="DOE Joint Genome Institute"/>
            <person name="Kuo A."/>
            <person name="Gay G."/>
            <person name="Dore J."/>
            <person name="Kohler A."/>
            <person name="Nagy L.G."/>
            <person name="Floudas D."/>
            <person name="Copeland A."/>
            <person name="Barry K.W."/>
            <person name="Cichocki N."/>
            <person name="Veneault-Fourrey C."/>
            <person name="LaButti K."/>
            <person name="Lindquist E.A."/>
            <person name="Lipzen A."/>
            <person name="Lundell T."/>
            <person name="Morin E."/>
            <person name="Murat C."/>
            <person name="Sun H."/>
            <person name="Tunlid A."/>
            <person name="Henrissat B."/>
            <person name="Grigoriev I.V."/>
            <person name="Hibbett D.S."/>
            <person name="Martin F."/>
            <person name="Nordberg H.P."/>
            <person name="Cantor M.N."/>
            <person name="Hua S.X."/>
        </authorList>
    </citation>
    <scope>NUCLEOTIDE SEQUENCE [LARGE SCALE GENOMIC DNA]</scope>
    <source>
        <strain evidence="9">h7</strain>
    </source>
</reference>
<feature type="region of interest" description="Disordered" evidence="6">
    <location>
        <begin position="246"/>
        <end position="299"/>
    </location>
</feature>
<evidence type="ECO:0000256" key="3">
    <source>
        <dbReference type="ARBA" id="ARBA00023125"/>
    </source>
</evidence>
<sequence length="299" mass="32454">MDREGPPNPRNTRGSRSTSDSANNRTGPPPPRGGRINVQDNALLAQFAAAATEGVEGYPSNMMMHDAYPSLGPAPGFYGNFLPHSTMPTPQLPPLGTLDFPWHSPPQYQPQAGPSHYASNPATSRTSAQPFHDTPFPPTAPVTTNRWGQQIQPATSSHTASSPEVEQTEAERNDIADEKRRRNTAASGEARFRIKKKNKTVTLERSVSNLTGRAEELEREAADLRRENGWLKEIVMLKGSRFAASNLAHGQGSSQAATLAGRAGEREATEGLPSDDSSDEEEKVPEKNKGKARARSRKP</sequence>
<feature type="compositionally biased region" description="Basic residues" evidence="6">
    <location>
        <begin position="290"/>
        <end position="299"/>
    </location>
</feature>
<evidence type="ECO:0000256" key="5">
    <source>
        <dbReference type="ARBA" id="ARBA00023242"/>
    </source>
</evidence>